<feature type="compositionally biased region" description="Low complexity" evidence="3">
    <location>
        <begin position="386"/>
        <end position="401"/>
    </location>
</feature>
<reference evidence="5 6" key="1">
    <citation type="journal article" date="2016" name="Proc. Natl. Acad. Sci. U.S.A.">
        <title>Comparative genomics of biotechnologically important yeasts.</title>
        <authorList>
            <person name="Riley R."/>
            <person name="Haridas S."/>
            <person name="Wolfe K.H."/>
            <person name="Lopes M.R."/>
            <person name="Hittinger C.T."/>
            <person name="Goeker M."/>
            <person name="Salamov A.A."/>
            <person name="Wisecaver J.H."/>
            <person name="Long T.M."/>
            <person name="Calvey C.H."/>
            <person name="Aerts A.L."/>
            <person name="Barry K.W."/>
            <person name="Choi C."/>
            <person name="Clum A."/>
            <person name="Coughlan A.Y."/>
            <person name="Deshpande S."/>
            <person name="Douglass A.P."/>
            <person name="Hanson S.J."/>
            <person name="Klenk H.-P."/>
            <person name="LaButti K.M."/>
            <person name="Lapidus A."/>
            <person name="Lindquist E.A."/>
            <person name="Lipzen A.M."/>
            <person name="Meier-Kolthoff J.P."/>
            <person name="Ohm R.A."/>
            <person name="Otillar R.P."/>
            <person name="Pangilinan J.L."/>
            <person name="Peng Y."/>
            <person name="Rokas A."/>
            <person name="Rosa C.A."/>
            <person name="Scheuner C."/>
            <person name="Sibirny A.A."/>
            <person name="Slot J.C."/>
            <person name="Stielow J.B."/>
            <person name="Sun H."/>
            <person name="Kurtzman C.P."/>
            <person name="Blackwell M."/>
            <person name="Grigoriev I.V."/>
            <person name="Jeffries T.W."/>
        </authorList>
    </citation>
    <scope>NUCLEOTIDE SEQUENCE [LARGE SCALE GENOMIC DNA]</scope>
    <source>
        <strain evidence="5 6">NRRL Y-11557</strain>
    </source>
</reference>
<evidence type="ECO:0000256" key="3">
    <source>
        <dbReference type="SAM" id="MobiDB-lite"/>
    </source>
</evidence>
<name>A0A1E3PZQ9_LIPST</name>
<evidence type="ECO:0008006" key="7">
    <source>
        <dbReference type="Google" id="ProtNLM"/>
    </source>
</evidence>
<feature type="transmembrane region" description="Helical" evidence="4">
    <location>
        <begin position="277"/>
        <end position="299"/>
    </location>
</feature>
<dbReference type="PANTHER" id="PTHR24320">
    <property type="entry name" value="RETINOL DEHYDROGENASE"/>
    <property type="match status" value="1"/>
</dbReference>
<evidence type="ECO:0000313" key="6">
    <source>
        <dbReference type="Proteomes" id="UP000094385"/>
    </source>
</evidence>
<dbReference type="EMBL" id="KV454300">
    <property type="protein sequence ID" value="ODQ70402.1"/>
    <property type="molecule type" value="Genomic_DNA"/>
</dbReference>
<dbReference type="PANTHER" id="PTHR24320:SF285">
    <property type="entry name" value="RETINOL DEHYDROGENASE 14"/>
    <property type="match status" value="1"/>
</dbReference>
<gene>
    <name evidence="5" type="ORF">LIPSTDRAFT_5867</name>
</gene>
<dbReference type="Gene3D" id="3.40.50.720">
    <property type="entry name" value="NAD(P)-binding Rossmann-like Domain"/>
    <property type="match status" value="1"/>
</dbReference>
<dbReference type="InterPro" id="IPR002347">
    <property type="entry name" value="SDR_fam"/>
</dbReference>
<proteinExistence type="inferred from homology"/>
<dbReference type="Pfam" id="PF00106">
    <property type="entry name" value="adh_short"/>
    <property type="match status" value="1"/>
</dbReference>
<evidence type="ECO:0000256" key="1">
    <source>
        <dbReference type="ARBA" id="ARBA00006484"/>
    </source>
</evidence>
<dbReference type="STRING" id="675824.A0A1E3PZQ9"/>
<dbReference type="SUPFAM" id="SSF51735">
    <property type="entry name" value="NAD(P)-binding Rossmann-fold domains"/>
    <property type="match status" value="1"/>
</dbReference>
<keyword evidence="4" id="KW-0812">Transmembrane</keyword>
<keyword evidence="4" id="KW-0472">Membrane</keyword>
<comment type="similarity">
    <text evidence="1">Belongs to the short-chain dehydrogenases/reductases (SDR) family.</text>
</comment>
<sequence length="407" mass="45909">MPIEIAWTAISQGPNEIPFWPYIKSYAPWFVVIYFLKRFFSGTQNTWERDMHGRVVMVTGGTSGMGAAVVEDLAKRGAQIILLVKSLSDGWLVEYIADLRESSGNNLIYAEEVDLSSLYSIRLFATKWLDNSPARRLDMVICCAGLLQPPLKQRMLTADGIEAHWGINYVGHFHLLTLLSPSFRVQPPDRDVRIILSGCSTYVLADFDITDPEFKNRGYPSSKPWRSFGSAKLALLLFLRQFQRTLDEYKRPDGNANNVRVFMANPGFVRTATSRNFISLGSLWGLLVYLIMWPIWWLVLKSPVQGAQTILHVAMSPECAHGQGGKVYNECREVTRKSPRKEVEDEELSKKLWDITAKQIEVSERRGAAQRKMDAESQKTTEKGKTGTTPATSATSTSAKKMSTKRE</sequence>
<evidence type="ECO:0000313" key="5">
    <source>
        <dbReference type="EMBL" id="ODQ70402.1"/>
    </source>
</evidence>
<organism evidence="5 6">
    <name type="scientific">Lipomyces starkeyi NRRL Y-11557</name>
    <dbReference type="NCBI Taxonomy" id="675824"/>
    <lineage>
        <taxon>Eukaryota</taxon>
        <taxon>Fungi</taxon>
        <taxon>Dikarya</taxon>
        <taxon>Ascomycota</taxon>
        <taxon>Saccharomycotina</taxon>
        <taxon>Lipomycetes</taxon>
        <taxon>Lipomycetales</taxon>
        <taxon>Lipomycetaceae</taxon>
        <taxon>Lipomyces</taxon>
    </lineage>
</organism>
<protein>
    <recommendedName>
        <fullName evidence="7">Ketoreductase (KR) domain-containing protein</fullName>
    </recommendedName>
</protein>
<accession>A0A1E3PZQ9</accession>
<dbReference type="GO" id="GO:0016491">
    <property type="term" value="F:oxidoreductase activity"/>
    <property type="evidence" value="ECO:0007669"/>
    <property type="project" value="UniProtKB-KW"/>
</dbReference>
<keyword evidence="2" id="KW-0560">Oxidoreductase</keyword>
<keyword evidence="6" id="KW-1185">Reference proteome</keyword>
<feature type="compositionally biased region" description="Basic and acidic residues" evidence="3">
    <location>
        <begin position="364"/>
        <end position="385"/>
    </location>
</feature>
<dbReference type="OrthoDB" id="191979at2759"/>
<dbReference type="PRINTS" id="PR00081">
    <property type="entry name" value="GDHRDH"/>
</dbReference>
<dbReference type="Proteomes" id="UP000094385">
    <property type="component" value="Unassembled WGS sequence"/>
</dbReference>
<dbReference type="InterPro" id="IPR036291">
    <property type="entry name" value="NAD(P)-bd_dom_sf"/>
</dbReference>
<keyword evidence="4" id="KW-1133">Transmembrane helix</keyword>
<evidence type="ECO:0000256" key="2">
    <source>
        <dbReference type="ARBA" id="ARBA00023002"/>
    </source>
</evidence>
<feature type="region of interest" description="Disordered" evidence="3">
    <location>
        <begin position="364"/>
        <end position="407"/>
    </location>
</feature>
<dbReference type="AlphaFoldDB" id="A0A1E3PZQ9"/>
<evidence type="ECO:0000256" key="4">
    <source>
        <dbReference type="SAM" id="Phobius"/>
    </source>
</evidence>